<evidence type="ECO:0000256" key="1">
    <source>
        <dbReference type="SAM" id="SignalP"/>
    </source>
</evidence>
<comment type="caution">
    <text evidence="2">The sequence shown here is derived from an EMBL/GenBank/DDBJ whole genome shotgun (WGS) entry which is preliminary data.</text>
</comment>
<accession>A0A839EIV3</accession>
<proteinExistence type="predicted"/>
<protein>
    <submittedName>
        <fullName evidence="2">Uncharacterized protein</fullName>
    </submittedName>
</protein>
<dbReference type="EMBL" id="JACGXN010000002">
    <property type="protein sequence ID" value="MBA8878812.1"/>
    <property type="molecule type" value="Genomic_DNA"/>
</dbReference>
<name>A0A839EIV3_9HYPH</name>
<feature type="signal peptide" evidence="1">
    <location>
        <begin position="1"/>
        <end position="23"/>
    </location>
</feature>
<organism evidence="2 3">
    <name type="scientific">Phyllobacterium myrsinacearum</name>
    <dbReference type="NCBI Taxonomy" id="28101"/>
    <lineage>
        <taxon>Bacteria</taxon>
        <taxon>Pseudomonadati</taxon>
        <taxon>Pseudomonadota</taxon>
        <taxon>Alphaproteobacteria</taxon>
        <taxon>Hyphomicrobiales</taxon>
        <taxon>Phyllobacteriaceae</taxon>
        <taxon>Phyllobacterium</taxon>
    </lineage>
</organism>
<keyword evidence="1" id="KW-0732">Signal</keyword>
<sequence>MRVIPAVLSMAILPAMLAQQAFSAEKRFADATETNDQLMKLYDKAGDVCLRNPSRDVHVTVACMSMTVYGVALNERGWCYGKKQEANAFKKWHECEENSDRFSKSSLAGF</sequence>
<dbReference type="AlphaFoldDB" id="A0A839EIV3"/>
<dbReference type="Proteomes" id="UP000549052">
    <property type="component" value="Unassembled WGS sequence"/>
</dbReference>
<keyword evidence="3" id="KW-1185">Reference proteome</keyword>
<evidence type="ECO:0000313" key="2">
    <source>
        <dbReference type="EMBL" id="MBA8878812.1"/>
    </source>
</evidence>
<gene>
    <name evidence="2" type="ORF">FHW16_002524</name>
</gene>
<feature type="chain" id="PRO_5032339912" evidence="1">
    <location>
        <begin position="24"/>
        <end position="110"/>
    </location>
</feature>
<reference evidence="2 3" key="1">
    <citation type="submission" date="2020-07" db="EMBL/GenBank/DDBJ databases">
        <title>Genomic Encyclopedia of Type Strains, Phase IV (KMG-V): Genome sequencing to study the core and pangenomes of soil and plant-associated prokaryotes.</title>
        <authorList>
            <person name="Whitman W."/>
        </authorList>
    </citation>
    <scope>NUCLEOTIDE SEQUENCE [LARGE SCALE GENOMIC DNA]</scope>
    <source>
        <strain evidence="2 3">AN3</strain>
    </source>
</reference>
<dbReference type="RefSeq" id="WP_182549459.1">
    <property type="nucleotide sequence ID" value="NZ_JACGXN010000002.1"/>
</dbReference>
<evidence type="ECO:0000313" key="3">
    <source>
        <dbReference type="Proteomes" id="UP000549052"/>
    </source>
</evidence>